<dbReference type="AlphaFoldDB" id="A0A5J4QEZ9"/>
<dbReference type="Pfam" id="PF05144">
    <property type="entry name" value="Phage_CRI"/>
    <property type="match status" value="1"/>
</dbReference>
<evidence type="ECO:0000313" key="2">
    <source>
        <dbReference type="EMBL" id="KAA6319779.1"/>
    </source>
</evidence>
<dbReference type="GO" id="GO:0006260">
    <property type="term" value="P:DNA replication"/>
    <property type="evidence" value="ECO:0007669"/>
    <property type="project" value="InterPro"/>
</dbReference>
<name>A0A5J4QEZ9_9ZZZZ</name>
<gene>
    <name evidence="2" type="ORF">EZS27_030363</name>
</gene>
<comment type="caution">
    <text evidence="2">The sequence shown here is derived from an EMBL/GenBank/DDBJ whole genome shotgun (WGS) entry which is preliminary data.</text>
</comment>
<sequence length="312" mass="35778">MYDNVDFKLRKDEAGGIDFLKETPLYFDVTGEHYFENGEAISGSLNGYKITVTENGVNIRDRSLCKYHLGNNFQTLGRSDTQRAIEKLSDTLHLPINEAIVTRLDIAQNFIVKHPISVYLNHLGELRHGKRSICADSSLYYYLSKGILIFYDKVKEQKAKGQPIPEIYTGRYTLRYEQRYRKRLPAALGVERVTGAMLYDEAFYVNVVNRWKENYKAIKKINDVTLNFEAMTTKKELYQMGLLSLMEATGGELGIISQINEAQQRGDLTKKQAFDLRQAVKEACKIKDGLTVKNEAILELDRKVSEAAKFYR</sequence>
<protein>
    <recommendedName>
        <fullName evidence="1">Replication-associated protein G2P N-terminal domain-containing protein</fullName>
    </recommendedName>
</protein>
<dbReference type="InterPro" id="IPR022686">
    <property type="entry name" value="G2P_N"/>
</dbReference>
<accession>A0A5J4QEZ9</accession>
<reference evidence="2" key="1">
    <citation type="submission" date="2019-03" db="EMBL/GenBank/DDBJ databases">
        <title>Single cell metagenomics reveals metabolic interactions within the superorganism composed of flagellate Streblomastix strix and complex community of Bacteroidetes bacteria on its surface.</title>
        <authorList>
            <person name="Treitli S.C."/>
            <person name="Kolisko M."/>
            <person name="Husnik F."/>
            <person name="Keeling P."/>
            <person name="Hampl V."/>
        </authorList>
    </citation>
    <scope>NUCLEOTIDE SEQUENCE</scope>
    <source>
        <strain evidence="2">STM</strain>
    </source>
</reference>
<feature type="domain" description="Replication-associated protein G2P N-terminal" evidence="1">
    <location>
        <begin position="1"/>
        <end position="191"/>
    </location>
</feature>
<proteinExistence type="predicted"/>
<evidence type="ECO:0000259" key="1">
    <source>
        <dbReference type="Pfam" id="PF05144"/>
    </source>
</evidence>
<dbReference type="EMBL" id="SNRY01003775">
    <property type="protein sequence ID" value="KAA6319779.1"/>
    <property type="molecule type" value="Genomic_DNA"/>
</dbReference>
<organism evidence="2">
    <name type="scientific">termite gut metagenome</name>
    <dbReference type="NCBI Taxonomy" id="433724"/>
    <lineage>
        <taxon>unclassified sequences</taxon>
        <taxon>metagenomes</taxon>
        <taxon>organismal metagenomes</taxon>
    </lineage>
</organism>